<keyword evidence="1" id="KW-0812">Transmembrane</keyword>
<name>A0A835VJ21_VANPL</name>
<dbReference type="Proteomes" id="UP000636800">
    <property type="component" value="Chromosome 1"/>
</dbReference>
<organism evidence="2 3">
    <name type="scientific">Vanilla planifolia</name>
    <name type="common">Vanilla</name>
    <dbReference type="NCBI Taxonomy" id="51239"/>
    <lineage>
        <taxon>Eukaryota</taxon>
        <taxon>Viridiplantae</taxon>
        <taxon>Streptophyta</taxon>
        <taxon>Embryophyta</taxon>
        <taxon>Tracheophyta</taxon>
        <taxon>Spermatophyta</taxon>
        <taxon>Magnoliopsida</taxon>
        <taxon>Liliopsida</taxon>
        <taxon>Asparagales</taxon>
        <taxon>Orchidaceae</taxon>
        <taxon>Vanilloideae</taxon>
        <taxon>Vanilleae</taxon>
        <taxon>Vanilla</taxon>
    </lineage>
</organism>
<keyword evidence="1" id="KW-0472">Membrane</keyword>
<evidence type="ECO:0000313" key="3">
    <source>
        <dbReference type="Proteomes" id="UP000636800"/>
    </source>
</evidence>
<comment type="caution">
    <text evidence="2">The sequence shown here is derived from an EMBL/GenBank/DDBJ whole genome shotgun (WGS) entry which is preliminary data.</text>
</comment>
<keyword evidence="3" id="KW-1185">Reference proteome</keyword>
<proteinExistence type="predicted"/>
<reference evidence="2 3" key="1">
    <citation type="journal article" date="2020" name="Nat. Food">
        <title>A phased Vanilla planifolia genome enables genetic improvement of flavour and production.</title>
        <authorList>
            <person name="Hasing T."/>
            <person name="Tang H."/>
            <person name="Brym M."/>
            <person name="Khazi F."/>
            <person name="Huang T."/>
            <person name="Chambers A.H."/>
        </authorList>
    </citation>
    <scope>NUCLEOTIDE SEQUENCE [LARGE SCALE GENOMIC DNA]</scope>
    <source>
        <tissue evidence="2">Leaf</tissue>
    </source>
</reference>
<keyword evidence="1" id="KW-1133">Transmembrane helix</keyword>
<evidence type="ECO:0000313" key="2">
    <source>
        <dbReference type="EMBL" id="KAG0498908.1"/>
    </source>
</evidence>
<sequence length="149" mass="16881">MFFLALTHKYSCDSLGFVRSNSKSYRLCGYHTKTSHFKSYCFSTGLFFNPGANVWSLFAILLQVFVLFSLSASLCFKVLALVVLKCSRQITTEIGLISYISGLFLKNVILLVCNSYFIFIIPCLSDLFLSIVFLPFKLSSSNFQRKENA</sequence>
<dbReference type="EMBL" id="JADCNL010000001">
    <property type="protein sequence ID" value="KAG0498908.1"/>
    <property type="molecule type" value="Genomic_DNA"/>
</dbReference>
<dbReference type="OrthoDB" id="777519at2759"/>
<gene>
    <name evidence="2" type="ORF">HPP92_003599</name>
</gene>
<protein>
    <submittedName>
        <fullName evidence="2">Uncharacterized protein</fullName>
    </submittedName>
</protein>
<accession>A0A835VJ21</accession>
<evidence type="ECO:0000256" key="1">
    <source>
        <dbReference type="SAM" id="Phobius"/>
    </source>
</evidence>
<feature type="transmembrane region" description="Helical" evidence="1">
    <location>
        <begin position="90"/>
        <end position="110"/>
    </location>
</feature>
<feature type="transmembrane region" description="Helical" evidence="1">
    <location>
        <begin position="116"/>
        <end position="136"/>
    </location>
</feature>
<dbReference type="AlphaFoldDB" id="A0A835VJ21"/>
<feature type="transmembrane region" description="Helical" evidence="1">
    <location>
        <begin position="54"/>
        <end position="83"/>
    </location>
</feature>